<dbReference type="InterPro" id="IPR036465">
    <property type="entry name" value="vWFA_dom_sf"/>
</dbReference>
<dbReference type="Proteomes" id="UP000805614">
    <property type="component" value="Unassembled WGS sequence"/>
</dbReference>
<dbReference type="Pfam" id="PF12450">
    <property type="entry name" value="vWF_A"/>
    <property type="match status" value="1"/>
</dbReference>
<dbReference type="Pfam" id="PF00092">
    <property type="entry name" value="VWA"/>
    <property type="match status" value="1"/>
</dbReference>
<evidence type="ECO:0000313" key="4">
    <source>
        <dbReference type="Proteomes" id="UP000805614"/>
    </source>
</evidence>
<dbReference type="InterPro" id="IPR022156">
    <property type="entry name" value="Uncharacterised_YfbK_N"/>
</dbReference>
<proteinExistence type="predicted"/>
<dbReference type="EMBL" id="JABVEC010000001">
    <property type="protein sequence ID" value="MBC6464201.1"/>
    <property type="molecule type" value="Genomic_DNA"/>
</dbReference>
<feature type="domain" description="VWFA" evidence="2">
    <location>
        <begin position="162"/>
        <end position="339"/>
    </location>
</feature>
<dbReference type="PANTHER" id="PTHR10579">
    <property type="entry name" value="CALCIUM-ACTIVATED CHLORIDE CHANNEL REGULATOR"/>
    <property type="match status" value="1"/>
</dbReference>
<dbReference type="PANTHER" id="PTHR10579:SF43">
    <property type="entry name" value="ZINC FINGER (C3HC4-TYPE RING FINGER) FAMILY PROTEIN"/>
    <property type="match status" value="1"/>
</dbReference>
<dbReference type="RefSeq" id="WP_187241107.1">
    <property type="nucleotide sequence ID" value="NZ_JABVEC010000001.1"/>
</dbReference>
<dbReference type="SUPFAM" id="SSF53300">
    <property type="entry name" value="vWA-like"/>
    <property type="match status" value="1"/>
</dbReference>
<gene>
    <name evidence="3" type="ORF">HKK74_01610</name>
</gene>
<feature type="compositionally biased region" description="Basic and acidic residues" evidence="1">
    <location>
        <begin position="25"/>
        <end position="36"/>
    </location>
</feature>
<dbReference type="InterPro" id="IPR051266">
    <property type="entry name" value="CLCR"/>
</dbReference>
<protein>
    <submittedName>
        <fullName evidence="3">von Willebrand factor type A domain-containing protein</fullName>
    </submittedName>
</protein>
<organism evidence="3 4">
    <name type="scientific">Actinomadura alba</name>
    <dbReference type="NCBI Taxonomy" id="406431"/>
    <lineage>
        <taxon>Bacteria</taxon>
        <taxon>Bacillati</taxon>
        <taxon>Actinomycetota</taxon>
        <taxon>Actinomycetes</taxon>
        <taxon>Streptosporangiales</taxon>
        <taxon>Thermomonosporaceae</taxon>
        <taxon>Actinomadura</taxon>
    </lineage>
</organism>
<feature type="compositionally biased region" description="Low complexity" evidence="1">
    <location>
        <begin position="37"/>
        <end position="50"/>
    </location>
</feature>
<keyword evidence="4" id="KW-1185">Reference proteome</keyword>
<dbReference type="InterPro" id="IPR002035">
    <property type="entry name" value="VWF_A"/>
</dbReference>
<dbReference type="Gene3D" id="3.40.50.410">
    <property type="entry name" value="von Willebrand factor, type A domain"/>
    <property type="match status" value="1"/>
</dbReference>
<dbReference type="Pfam" id="PF12034">
    <property type="entry name" value="YfbK_C"/>
    <property type="match status" value="1"/>
</dbReference>
<comment type="caution">
    <text evidence="3">The sequence shown here is derived from an EMBL/GenBank/DDBJ whole genome shotgun (WGS) entry which is preliminary data.</text>
</comment>
<accession>A0ABR7LHF1</accession>
<sequence length="526" mass="56025">MRIRRTAFAVTALSVTLVATGCTGEEGRSTNDEAGKAARAPQAGAPAGPNRRPPEEARLPGEAPSRYLSTFALDVDTASYGFARRALTEGRRPDPSTVRPEEFVNQFRQDYAEPSGDGFSVAADGGRLTGSPGEGAADGDIRLLRVGLQTRSASAGTRRDANLTFVIDTSGSMAEPGRLDLVKDALHTLVDQLRPSDSVAIVAYEDRARLVREMTPATRKPELHRAIDSLSAGASTNLEAGMVLGYQVARRGFREGVTNRVILTSDGLANTGATVAAPILRRVSDEAAKGVSLLCVGVGSDYGDKLMEQLADNGDGRAVYVSERAKARDLFSRELPATVELRARDAKAQVGFDPQRVESYRLIGFDDRGLRSEDFRNDAADGGEIGPGHAVTALFAVRLKPDAEGHLADITVRWADPDTRKAQETGRTVTVEDLAPGLWSDGSPRLRVSAVAALFAEHLRDGDPGHAPQSPYVTPSAGPFVTRGLVPGEPRIGLDELSGHVTELASATEDRDVAELRDLISRARGV</sequence>
<dbReference type="PROSITE" id="PS50234">
    <property type="entry name" value="VWFA"/>
    <property type="match status" value="1"/>
</dbReference>
<dbReference type="InterPro" id="IPR021908">
    <property type="entry name" value="YfbK_C"/>
</dbReference>
<name>A0ABR7LHF1_9ACTN</name>
<dbReference type="PROSITE" id="PS51257">
    <property type="entry name" value="PROKAR_LIPOPROTEIN"/>
    <property type="match status" value="1"/>
</dbReference>
<evidence type="ECO:0000256" key="1">
    <source>
        <dbReference type="SAM" id="MobiDB-lite"/>
    </source>
</evidence>
<feature type="region of interest" description="Disordered" evidence="1">
    <location>
        <begin position="23"/>
        <end position="63"/>
    </location>
</feature>
<evidence type="ECO:0000313" key="3">
    <source>
        <dbReference type="EMBL" id="MBC6464201.1"/>
    </source>
</evidence>
<reference evidence="3 4" key="1">
    <citation type="submission" date="2020-06" db="EMBL/GenBank/DDBJ databases">
        <title>Actinomadura xiongansis sp. nov., isolated from soil of Baiyangdian.</title>
        <authorList>
            <person name="Zhang X."/>
        </authorList>
    </citation>
    <scope>NUCLEOTIDE SEQUENCE [LARGE SCALE GENOMIC DNA]</scope>
    <source>
        <strain evidence="3 4">HBUM206468</strain>
    </source>
</reference>
<evidence type="ECO:0000259" key="2">
    <source>
        <dbReference type="PROSITE" id="PS50234"/>
    </source>
</evidence>
<dbReference type="SMART" id="SM00327">
    <property type="entry name" value="VWA"/>
    <property type="match status" value="1"/>
</dbReference>